<keyword evidence="3 5" id="KW-0238">DNA-binding</keyword>
<dbReference type="EMBL" id="VZSO01000335">
    <property type="protein sequence ID" value="NWZ28178.1"/>
    <property type="molecule type" value="Genomic_DNA"/>
</dbReference>
<feature type="region of interest" description="Disordered" evidence="6">
    <location>
        <begin position="148"/>
        <end position="179"/>
    </location>
</feature>
<evidence type="ECO:0000256" key="5">
    <source>
        <dbReference type="RuleBase" id="RU004019"/>
    </source>
</evidence>
<gene>
    <name evidence="8" type="primary">Spdef</name>
    <name evidence="8" type="ORF">ASASCU_R08986</name>
</gene>
<dbReference type="InterPro" id="IPR046328">
    <property type="entry name" value="ETS_fam"/>
</dbReference>
<protein>
    <submittedName>
        <fullName evidence="8">SPDEF factor</fullName>
    </submittedName>
</protein>
<evidence type="ECO:0000256" key="3">
    <source>
        <dbReference type="ARBA" id="ARBA00023125"/>
    </source>
</evidence>
<dbReference type="SUPFAM" id="SSF46785">
    <property type="entry name" value="Winged helix' DNA-binding domain"/>
    <property type="match status" value="1"/>
</dbReference>
<feature type="non-terminal residue" evidence="8">
    <location>
        <position position="1"/>
    </location>
</feature>
<dbReference type="PANTHER" id="PTHR11849">
    <property type="entry name" value="ETS"/>
    <property type="match status" value="1"/>
</dbReference>
<organism evidence="8 9">
    <name type="scientific">Asarcornis scutulata</name>
    <dbReference type="NCBI Taxonomy" id="75869"/>
    <lineage>
        <taxon>Eukaryota</taxon>
        <taxon>Metazoa</taxon>
        <taxon>Chordata</taxon>
        <taxon>Craniata</taxon>
        <taxon>Vertebrata</taxon>
        <taxon>Euteleostomi</taxon>
        <taxon>Archelosauria</taxon>
        <taxon>Archosauria</taxon>
        <taxon>Dinosauria</taxon>
        <taxon>Saurischia</taxon>
        <taxon>Theropoda</taxon>
        <taxon>Coelurosauria</taxon>
        <taxon>Aves</taxon>
        <taxon>Neognathae</taxon>
        <taxon>Galloanserae</taxon>
        <taxon>Anseriformes</taxon>
        <taxon>Anatidae</taxon>
        <taxon>Anatinae</taxon>
        <taxon>Asarcornis</taxon>
    </lineage>
</organism>
<dbReference type="GO" id="GO:0030154">
    <property type="term" value="P:cell differentiation"/>
    <property type="evidence" value="ECO:0007669"/>
    <property type="project" value="TreeGrafter"/>
</dbReference>
<feature type="compositionally biased region" description="Low complexity" evidence="6">
    <location>
        <begin position="162"/>
        <end position="171"/>
    </location>
</feature>
<comment type="subcellular location">
    <subcellularLocation>
        <location evidence="1 5">Nucleus</location>
    </subcellularLocation>
</comment>
<dbReference type="Pfam" id="PF00178">
    <property type="entry name" value="Ets"/>
    <property type="match status" value="1"/>
</dbReference>
<feature type="domain" description="ETS" evidence="7">
    <location>
        <begin position="189"/>
        <end position="272"/>
    </location>
</feature>
<dbReference type="AlphaFoldDB" id="A0A7K7LBM6"/>
<evidence type="ECO:0000256" key="2">
    <source>
        <dbReference type="ARBA" id="ARBA00005562"/>
    </source>
</evidence>
<dbReference type="GO" id="GO:0043565">
    <property type="term" value="F:sequence-specific DNA binding"/>
    <property type="evidence" value="ECO:0007669"/>
    <property type="project" value="InterPro"/>
</dbReference>
<accession>A0A7K7LBM6</accession>
<dbReference type="PROSITE" id="PS00345">
    <property type="entry name" value="ETS_DOMAIN_1"/>
    <property type="match status" value="1"/>
</dbReference>
<evidence type="ECO:0000313" key="9">
    <source>
        <dbReference type="Proteomes" id="UP000525565"/>
    </source>
</evidence>
<evidence type="ECO:0000256" key="1">
    <source>
        <dbReference type="ARBA" id="ARBA00004123"/>
    </source>
</evidence>
<comment type="similarity">
    <text evidence="2 5">Belongs to the ETS family.</text>
</comment>
<comment type="caution">
    <text evidence="8">The sequence shown here is derived from an EMBL/GenBank/DDBJ whole genome shotgun (WGS) entry which is preliminary data.</text>
</comment>
<dbReference type="SMART" id="SM00413">
    <property type="entry name" value="ETS"/>
    <property type="match status" value="1"/>
</dbReference>
<dbReference type="GO" id="GO:0000981">
    <property type="term" value="F:DNA-binding transcription factor activity, RNA polymerase II-specific"/>
    <property type="evidence" value="ECO:0007669"/>
    <property type="project" value="TreeGrafter"/>
</dbReference>
<evidence type="ECO:0000259" key="7">
    <source>
        <dbReference type="PROSITE" id="PS50061"/>
    </source>
</evidence>
<dbReference type="GO" id="GO:0005634">
    <property type="term" value="C:nucleus"/>
    <property type="evidence" value="ECO:0007669"/>
    <property type="project" value="UniProtKB-SubCell"/>
</dbReference>
<feature type="non-terminal residue" evidence="8">
    <location>
        <position position="275"/>
    </location>
</feature>
<evidence type="ECO:0000313" key="8">
    <source>
        <dbReference type="EMBL" id="NWZ28178.1"/>
    </source>
</evidence>
<dbReference type="PROSITE" id="PS00346">
    <property type="entry name" value="ETS_DOMAIN_2"/>
    <property type="match status" value="1"/>
</dbReference>
<reference evidence="8 9" key="1">
    <citation type="submission" date="2019-09" db="EMBL/GenBank/DDBJ databases">
        <title>Bird 10,000 Genomes (B10K) Project - Family phase.</title>
        <authorList>
            <person name="Zhang G."/>
        </authorList>
    </citation>
    <scope>NUCLEOTIDE SEQUENCE [LARGE SCALE GENOMIC DNA]</scope>
    <source>
        <strain evidence="8">OUT-0051</strain>
        <tissue evidence="8">Kidney</tissue>
    </source>
</reference>
<dbReference type="Proteomes" id="UP000525565">
    <property type="component" value="Unassembled WGS sequence"/>
</dbReference>
<dbReference type="InterPro" id="IPR036388">
    <property type="entry name" value="WH-like_DNA-bd_sf"/>
</dbReference>
<dbReference type="PRINTS" id="PR00454">
    <property type="entry name" value="ETSDOMAIN"/>
</dbReference>
<feature type="region of interest" description="Disordered" evidence="6">
    <location>
        <begin position="33"/>
        <end position="55"/>
    </location>
</feature>
<dbReference type="Gene3D" id="1.10.10.10">
    <property type="entry name" value="Winged helix-like DNA-binding domain superfamily/Winged helix DNA-binding domain"/>
    <property type="match status" value="1"/>
</dbReference>
<evidence type="ECO:0000256" key="6">
    <source>
        <dbReference type="SAM" id="MobiDB-lite"/>
    </source>
</evidence>
<dbReference type="PANTHER" id="PTHR11849:SF182">
    <property type="entry name" value="SAM POINTED DOMAIN-CONTAINING ETS TRANSCRIPTION FACTOR"/>
    <property type="match status" value="1"/>
</dbReference>
<dbReference type="InterPro" id="IPR000418">
    <property type="entry name" value="Ets_dom"/>
</dbReference>
<dbReference type="PROSITE" id="PS50061">
    <property type="entry name" value="ETS_DOMAIN_3"/>
    <property type="match status" value="1"/>
</dbReference>
<proteinExistence type="inferred from homology"/>
<name>A0A7K7LBM6_9AVES</name>
<keyword evidence="9" id="KW-1185">Reference proteome</keyword>
<dbReference type="FunFam" id="1.10.10.10:FF:000220">
    <property type="entry name" value="SAM pointed domain-containing Ets transcription factor"/>
    <property type="match status" value="1"/>
</dbReference>
<evidence type="ECO:0000256" key="4">
    <source>
        <dbReference type="ARBA" id="ARBA00023242"/>
    </source>
</evidence>
<sequence>SPSPPSTPEQPLPAFCLHYFDMLYSEDIAWASKGTGETSQSGAPAGRGEAQKEPEQCPVIDSQGLGLGAEGDLQGGLPLEEHSLEQMQSMVVGEVLKDIETACKLLNIAAGGCAPGGVPPTLPMGWERGRCRPGRDVPGLQVLMHSQPQASLQDGRGRSPRPHLSPSLPGGDTSWADSEVDSSCAGQPIHLWQFLKELLLKPHNYGRFIRWLNKEKGIFKIEDSAQVARLWGIRKNRPAMNYDKLSRSIRQYYKKGIIRKPDISQRLVYQFVHPV</sequence>
<dbReference type="InterPro" id="IPR036390">
    <property type="entry name" value="WH_DNA-bd_sf"/>
</dbReference>
<keyword evidence="4 5" id="KW-0539">Nucleus</keyword>